<protein>
    <submittedName>
        <fullName evidence="1">Uncharacterized protein</fullName>
    </submittedName>
</protein>
<proteinExistence type="predicted"/>
<dbReference type="EMBL" id="JBHSDY010000005">
    <property type="protein sequence ID" value="MFC4298404.1"/>
    <property type="molecule type" value="Genomic_DNA"/>
</dbReference>
<comment type="caution">
    <text evidence="1">The sequence shown here is derived from an EMBL/GenBank/DDBJ whole genome shotgun (WGS) entry which is preliminary data.</text>
</comment>
<organism evidence="1 2">
    <name type="scientific">Castellaniella hirudinis</name>
    <dbReference type="NCBI Taxonomy" id="1144617"/>
    <lineage>
        <taxon>Bacteria</taxon>
        <taxon>Pseudomonadati</taxon>
        <taxon>Pseudomonadota</taxon>
        <taxon>Betaproteobacteria</taxon>
        <taxon>Burkholderiales</taxon>
        <taxon>Alcaligenaceae</taxon>
        <taxon>Castellaniella</taxon>
    </lineage>
</organism>
<evidence type="ECO:0000313" key="2">
    <source>
        <dbReference type="Proteomes" id="UP001595756"/>
    </source>
</evidence>
<accession>A0ABV8RYQ9</accession>
<sequence length="48" mass="5173">MLDVLVIGGGNAVLCAAWMARVARSVNVWAAPSAGFFFPSKDDAWRFT</sequence>
<dbReference type="RefSeq" id="WP_376812950.1">
    <property type="nucleotide sequence ID" value="NZ_JBHSDY010000005.1"/>
</dbReference>
<evidence type="ECO:0000313" key="1">
    <source>
        <dbReference type="EMBL" id="MFC4298404.1"/>
    </source>
</evidence>
<dbReference type="Proteomes" id="UP001595756">
    <property type="component" value="Unassembled WGS sequence"/>
</dbReference>
<gene>
    <name evidence="1" type="ORF">ACFO0J_10170</name>
</gene>
<keyword evidence="2" id="KW-1185">Reference proteome</keyword>
<reference evidence="2" key="1">
    <citation type="journal article" date="2019" name="Int. J. Syst. Evol. Microbiol.">
        <title>The Global Catalogue of Microorganisms (GCM) 10K type strain sequencing project: providing services to taxonomists for standard genome sequencing and annotation.</title>
        <authorList>
            <consortium name="The Broad Institute Genomics Platform"/>
            <consortium name="The Broad Institute Genome Sequencing Center for Infectious Disease"/>
            <person name="Wu L."/>
            <person name="Ma J."/>
        </authorList>
    </citation>
    <scope>NUCLEOTIDE SEQUENCE [LARGE SCALE GENOMIC DNA]</scope>
    <source>
        <strain evidence="2">CGMCC 1.19029</strain>
    </source>
</reference>
<name>A0ABV8RYQ9_9BURK</name>